<feature type="domain" description="LRRCT" evidence="5">
    <location>
        <begin position="362"/>
        <end position="416"/>
    </location>
</feature>
<accession>A0A6J0BB44</accession>
<dbReference type="GO" id="GO:0005886">
    <property type="term" value="C:plasma membrane"/>
    <property type="evidence" value="ECO:0007669"/>
    <property type="project" value="TreeGrafter"/>
</dbReference>
<dbReference type="CTD" id="37010"/>
<keyword evidence="1" id="KW-0433">Leucine-rich repeat</keyword>
<dbReference type="InterPro" id="IPR001611">
    <property type="entry name" value="Leu-rich_rpt"/>
</dbReference>
<proteinExistence type="predicted"/>
<keyword evidence="3" id="KW-0677">Repeat</keyword>
<keyword evidence="2 4" id="KW-0732">Signal</keyword>
<keyword evidence="6" id="KW-1185">Reference proteome</keyword>
<dbReference type="Pfam" id="PF13855">
    <property type="entry name" value="LRR_8"/>
    <property type="match status" value="1"/>
</dbReference>
<dbReference type="AlphaFoldDB" id="A0A6J0BB44"/>
<dbReference type="RefSeq" id="XP_015512145.1">
    <property type="nucleotide sequence ID" value="XM_015656659.2"/>
</dbReference>
<dbReference type="GeneID" id="107218695"/>
<evidence type="ECO:0000256" key="2">
    <source>
        <dbReference type="ARBA" id="ARBA00022729"/>
    </source>
</evidence>
<evidence type="ECO:0000256" key="3">
    <source>
        <dbReference type="ARBA" id="ARBA00022737"/>
    </source>
</evidence>
<dbReference type="InterPro" id="IPR050541">
    <property type="entry name" value="LRR_TM_domain-containing"/>
</dbReference>
<feature type="signal peptide" evidence="4">
    <location>
        <begin position="1"/>
        <end position="23"/>
    </location>
</feature>
<gene>
    <name evidence="7" type="primary">LOC107218695</name>
</gene>
<dbReference type="KEGG" id="nlo:107218695"/>
<dbReference type="PANTHER" id="PTHR24369:SF210">
    <property type="entry name" value="CHAOPTIN-RELATED"/>
    <property type="match status" value="1"/>
</dbReference>
<dbReference type="InterPro" id="IPR032675">
    <property type="entry name" value="LRR_dom_sf"/>
</dbReference>
<dbReference type="SMART" id="SM00369">
    <property type="entry name" value="LRR_TYP"/>
    <property type="match status" value="3"/>
</dbReference>
<feature type="chain" id="PRO_5026737473" evidence="4">
    <location>
        <begin position="24"/>
        <end position="465"/>
    </location>
</feature>
<evidence type="ECO:0000259" key="5">
    <source>
        <dbReference type="SMART" id="SM00082"/>
    </source>
</evidence>
<dbReference type="InParanoid" id="A0A6J0BB44"/>
<dbReference type="InterPro" id="IPR003591">
    <property type="entry name" value="Leu-rich_rpt_typical-subtyp"/>
</dbReference>
<dbReference type="Proteomes" id="UP000829291">
    <property type="component" value="Chromosome 4"/>
</dbReference>
<organism evidence="7">
    <name type="scientific">Neodiprion lecontei</name>
    <name type="common">Redheaded pine sawfly</name>
    <dbReference type="NCBI Taxonomy" id="441921"/>
    <lineage>
        <taxon>Eukaryota</taxon>
        <taxon>Metazoa</taxon>
        <taxon>Ecdysozoa</taxon>
        <taxon>Arthropoda</taxon>
        <taxon>Hexapoda</taxon>
        <taxon>Insecta</taxon>
        <taxon>Pterygota</taxon>
        <taxon>Neoptera</taxon>
        <taxon>Endopterygota</taxon>
        <taxon>Hymenoptera</taxon>
        <taxon>Tenthredinoidea</taxon>
        <taxon>Diprionidae</taxon>
        <taxon>Diprioninae</taxon>
        <taxon>Neodiprion</taxon>
    </lineage>
</organism>
<evidence type="ECO:0000313" key="7">
    <source>
        <dbReference type="RefSeq" id="XP_015512145.1"/>
    </source>
</evidence>
<dbReference type="FunCoup" id="A0A6J0BB44">
    <property type="interactions" value="22"/>
</dbReference>
<evidence type="ECO:0000256" key="1">
    <source>
        <dbReference type="ARBA" id="ARBA00022614"/>
    </source>
</evidence>
<reference evidence="7" key="1">
    <citation type="submission" date="2025-08" db="UniProtKB">
        <authorList>
            <consortium name="RefSeq"/>
        </authorList>
    </citation>
    <scope>IDENTIFICATION</scope>
    <source>
        <tissue evidence="7">Thorax and Abdomen</tissue>
    </source>
</reference>
<sequence length="465" mass="52075">MRDPECQLAFIAMIFLTMGLSFGQHPCSTNYSDNADWLTDHCESTPSTFHLICYGDLHGEWKSGSSSVHFLTLCGWPEESLDPEDLLSKFPALRNLSIIDSNVTHLVSGFPGTATDLEVVTFGGTSLEELPRAAFSNLQSLRILDLRNNALRFVDPTAIEGPSLQYVYLSGNPFNCASEMIWILNSNNESVASRVVDRDKLTCTLASKTDHPLVQMMEITAEVADQCQKTVCSCDLTYVVSTMTGSSNRKQLLAFVTVNCSSKGLTELPEFLPQNTTTLHLAKNKIRDLTPLTKNPVYRKVIDLYLDDNEVESIAILEGSDWLDHFRAFSLRGNRLSYVPPYVIENALQQNDHPVAILLGKNPWRCDCHFTPGFQVLLRSHTGLFKDVEDVTCAEIQDDENSGKQISHLSRTAICTSPDQHWIQPLDILNVVLASLIFFVLGKLLYDYWTFKKTGKLPWIVAKMP</sequence>
<dbReference type="SMART" id="SM00082">
    <property type="entry name" value="LRRCT"/>
    <property type="match status" value="2"/>
</dbReference>
<protein>
    <submittedName>
        <fullName evidence="7">Protein singed wings 2</fullName>
    </submittedName>
</protein>
<dbReference type="SUPFAM" id="SSF52058">
    <property type="entry name" value="L domain-like"/>
    <property type="match status" value="1"/>
</dbReference>
<dbReference type="PANTHER" id="PTHR24369">
    <property type="entry name" value="ANTIGEN BSP, PUTATIVE-RELATED"/>
    <property type="match status" value="1"/>
</dbReference>
<name>A0A6J0BB44_NEOLC</name>
<feature type="domain" description="LRRCT" evidence="5">
    <location>
        <begin position="172"/>
        <end position="222"/>
    </location>
</feature>
<evidence type="ECO:0000313" key="6">
    <source>
        <dbReference type="Proteomes" id="UP000829291"/>
    </source>
</evidence>
<dbReference type="InterPro" id="IPR000483">
    <property type="entry name" value="Cys-rich_flank_reg_C"/>
</dbReference>
<dbReference type="Gene3D" id="3.80.10.10">
    <property type="entry name" value="Ribonuclease Inhibitor"/>
    <property type="match status" value="2"/>
</dbReference>
<evidence type="ECO:0000256" key="4">
    <source>
        <dbReference type="SAM" id="SignalP"/>
    </source>
</evidence>
<dbReference type="OrthoDB" id="6343311at2759"/>